<dbReference type="EMBL" id="MT144413">
    <property type="protein sequence ID" value="QJA53328.1"/>
    <property type="molecule type" value="Genomic_DNA"/>
</dbReference>
<accession>A0A6H2A0N7</accession>
<evidence type="ECO:0000313" key="2">
    <source>
        <dbReference type="EMBL" id="QJI03189.1"/>
    </source>
</evidence>
<proteinExistence type="predicted"/>
<evidence type="ECO:0000313" key="1">
    <source>
        <dbReference type="EMBL" id="QJA53328.1"/>
    </source>
</evidence>
<reference evidence="1" key="1">
    <citation type="submission" date="2020-03" db="EMBL/GenBank/DDBJ databases">
        <title>The deep terrestrial virosphere.</title>
        <authorList>
            <person name="Holmfeldt K."/>
            <person name="Nilsson E."/>
            <person name="Simone D."/>
            <person name="Lopez-Fernandez M."/>
            <person name="Wu X."/>
            <person name="de Brujin I."/>
            <person name="Lundin D."/>
            <person name="Andersson A."/>
            <person name="Bertilsson S."/>
            <person name="Dopson M."/>
        </authorList>
    </citation>
    <scope>NUCLEOTIDE SEQUENCE</scope>
    <source>
        <strain evidence="1">TM448A03436</strain>
        <strain evidence="2">TM448B04267</strain>
    </source>
</reference>
<organism evidence="1">
    <name type="scientific">viral metagenome</name>
    <dbReference type="NCBI Taxonomy" id="1070528"/>
    <lineage>
        <taxon>unclassified sequences</taxon>
        <taxon>metagenomes</taxon>
        <taxon>organismal metagenomes</taxon>
    </lineage>
</organism>
<protein>
    <submittedName>
        <fullName evidence="1">Uncharacterized protein</fullName>
    </submittedName>
</protein>
<dbReference type="EMBL" id="MT145066">
    <property type="protein sequence ID" value="QJI03189.1"/>
    <property type="molecule type" value="Genomic_DNA"/>
</dbReference>
<sequence length="61" mass="7063">MTHDEYGELQEITLRFEHGIVSIRPHEIQKMLLIAESVEDVFEAVQAARRIAKIQFGPNKE</sequence>
<dbReference type="AlphaFoldDB" id="A0A6H2A0N7"/>
<gene>
    <name evidence="1" type="ORF">TM448A03436_0004</name>
    <name evidence="2" type="ORF">TM448B04267_0004</name>
</gene>
<name>A0A6H2A0N7_9ZZZZ</name>